<evidence type="ECO:0000256" key="1">
    <source>
        <dbReference type="ARBA" id="ARBA00005536"/>
    </source>
</evidence>
<evidence type="ECO:0000256" key="5">
    <source>
        <dbReference type="ARBA" id="ARBA00046920"/>
    </source>
</evidence>
<dbReference type="InterPro" id="IPR005061">
    <property type="entry name" value="Ist1"/>
</dbReference>
<comment type="similarity">
    <text evidence="1">Belongs to the IST1 family.</text>
</comment>
<evidence type="ECO:0000256" key="4">
    <source>
        <dbReference type="ARBA" id="ARBA00046124"/>
    </source>
</evidence>
<comment type="function">
    <text evidence="4">ESCRT-III-like protein involved in cytokinesis, nuclear envelope reassembly and endosomal tubulation. Is required for efficient abscission during cytokinesis. Involved in recruiting VPS4A and/or VPS4B to the midbody of dividing cells. During late anaphase, involved in nuclear envelope reassembly and mitotic spindle disassembly together with the ESCRT-III complex: IST1 acts by mediating the recruitment of SPAST to the nuclear membrane, leading to microtubule severing. Recruited to the reforming nuclear envelope (NE) during anaphase by LEMD2. Regulates early endosomal tubulation together with the ESCRT-III complex by mediating the recruitment of SPAST.</text>
</comment>
<organism evidence="6 7">
    <name type="scientific">Fasciolopsis buskii</name>
    <dbReference type="NCBI Taxonomy" id="27845"/>
    <lineage>
        <taxon>Eukaryota</taxon>
        <taxon>Metazoa</taxon>
        <taxon>Spiralia</taxon>
        <taxon>Lophotrochozoa</taxon>
        <taxon>Platyhelminthes</taxon>
        <taxon>Trematoda</taxon>
        <taxon>Digenea</taxon>
        <taxon>Plagiorchiida</taxon>
        <taxon>Echinostomata</taxon>
        <taxon>Echinostomatoidea</taxon>
        <taxon>Fasciolidae</taxon>
        <taxon>Fasciolopsis</taxon>
    </lineage>
</organism>
<dbReference type="InterPro" id="IPR042277">
    <property type="entry name" value="IST1-like"/>
</dbReference>
<evidence type="ECO:0000256" key="3">
    <source>
        <dbReference type="ARBA" id="ARBA00032374"/>
    </source>
</evidence>
<comment type="subunit">
    <text evidence="5">Interacts with CHMP1A, CHMP1B, VPS4A and VTA1. Interacts with SPAST, STAMBP, and USP8. May interact with VPS37B. May associate with the ESCRT-I complex. Interacts with MITD1, in competition with VSP4. Interacts with SPART (via MIT domain); leading to the recruitment of SPART to midbodies. Interacts with SPAST.</text>
</comment>
<evidence type="ECO:0000313" key="6">
    <source>
        <dbReference type="EMBL" id="KAA0195294.1"/>
    </source>
</evidence>
<reference evidence="6" key="1">
    <citation type="submission" date="2019-05" db="EMBL/GenBank/DDBJ databases">
        <title>Annotation for the trematode Fasciolopsis buski.</title>
        <authorList>
            <person name="Choi Y.-J."/>
        </authorList>
    </citation>
    <scope>NUCLEOTIDE SEQUENCE</scope>
    <source>
        <strain evidence="6">HT</strain>
        <tissue evidence="6">Whole worm</tissue>
    </source>
</reference>
<dbReference type="PANTHER" id="PTHR12161">
    <property type="entry name" value="IST1 FAMILY MEMBER"/>
    <property type="match status" value="1"/>
</dbReference>
<evidence type="ECO:0000256" key="2">
    <source>
        <dbReference type="ARBA" id="ARBA00014513"/>
    </source>
</evidence>
<name>A0A8E0RYA2_9TREM</name>
<dbReference type="Proteomes" id="UP000728185">
    <property type="component" value="Unassembled WGS sequence"/>
</dbReference>
<proteinExistence type="inferred from homology"/>
<keyword evidence="7" id="KW-1185">Reference proteome</keyword>
<dbReference type="Gene3D" id="1.20.1260.60">
    <property type="entry name" value="Vacuolar protein sorting-associated protein Ist1"/>
    <property type="match status" value="1"/>
</dbReference>
<accession>A0A8E0RYA2</accession>
<dbReference type="OrthoDB" id="29853at2759"/>
<dbReference type="EMBL" id="LUCM01003795">
    <property type="protein sequence ID" value="KAA0195294.1"/>
    <property type="molecule type" value="Genomic_DNA"/>
</dbReference>
<comment type="caution">
    <text evidence="6">The sequence shown here is derived from an EMBL/GenBank/DDBJ whole genome shotgun (WGS) entry which is preliminary data.</text>
</comment>
<evidence type="ECO:0000313" key="7">
    <source>
        <dbReference type="Proteomes" id="UP000728185"/>
    </source>
</evidence>
<dbReference type="PANTHER" id="PTHR12161:SF5">
    <property type="entry name" value="IST1 HOMOLOG"/>
    <property type="match status" value="1"/>
</dbReference>
<gene>
    <name evidence="6" type="ORF">FBUS_02304</name>
</gene>
<protein>
    <recommendedName>
        <fullName evidence="2">IST1 homolog</fullName>
    </recommendedName>
    <alternativeName>
        <fullName evidence="3">Charged multivesicular body protein 8</fullName>
    </alternativeName>
</protein>
<dbReference type="Pfam" id="PF03398">
    <property type="entry name" value="Ist1"/>
    <property type="match status" value="1"/>
</dbReference>
<sequence>MKSSNCDFAKLKSDLNVSSSRFDILIKKRVERSRDTRTVVCDYLRTDKAERAKIHVEQMIRDDSYVEALELLKVFHCTLISRMAFLQKGSGYVYILFSFLSIISTLDSQVMEAASTIIWSSTILCKEVPDYKSIVHAFKKLFGKHFVLQCLAGSSDWISVQVKQKLNLVPGPKMIEVYLVSTLL</sequence>
<dbReference type="GO" id="GO:0015031">
    <property type="term" value="P:protein transport"/>
    <property type="evidence" value="ECO:0007669"/>
    <property type="project" value="InterPro"/>
</dbReference>
<dbReference type="AlphaFoldDB" id="A0A8E0RYA2"/>